<accession>A0A448I3C3</accession>
<evidence type="ECO:0000256" key="1">
    <source>
        <dbReference type="SAM" id="MobiDB-lite"/>
    </source>
</evidence>
<feature type="compositionally biased region" description="Basic residues" evidence="1">
    <location>
        <begin position="1"/>
        <end position="13"/>
    </location>
</feature>
<dbReference type="Proteomes" id="UP000282551">
    <property type="component" value="Chromosome"/>
</dbReference>
<dbReference type="RefSeq" id="WP_126332979.1">
    <property type="nucleotide sequence ID" value="NZ_AP022604.1"/>
</dbReference>
<dbReference type="EMBL" id="LR134355">
    <property type="protein sequence ID" value="VEG46865.1"/>
    <property type="molecule type" value="Genomic_DNA"/>
</dbReference>
<reference evidence="2 3" key="1">
    <citation type="submission" date="2018-12" db="EMBL/GenBank/DDBJ databases">
        <authorList>
            <consortium name="Pathogen Informatics"/>
        </authorList>
    </citation>
    <scope>NUCLEOTIDE SEQUENCE [LARGE SCALE GENOMIC DNA]</scope>
    <source>
        <strain evidence="2 3">NCTC10485</strain>
    </source>
</reference>
<evidence type="ECO:0000313" key="3">
    <source>
        <dbReference type="Proteomes" id="UP000282551"/>
    </source>
</evidence>
<dbReference type="OrthoDB" id="3381577at2"/>
<evidence type="ECO:0000313" key="2">
    <source>
        <dbReference type="EMBL" id="VEG46865.1"/>
    </source>
</evidence>
<organism evidence="2 3">
    <name type="scientific">Mycolicibacterium chitae</name>
    <name type="common">Mycobacterium chitae</name>
    <dbReference type="NCBI Taxonomy" id="1792"/>
    <lineage>
        <taxon>Bacteria</taxon>
        <taxon>Bacillati</taxon>
        <taxon>Actinomycetota</taxon>
        <taxon>Actinomycetes</taxon>
        <taxon>Mycobacteriales</taxon>
        <taxon>Mycobacteriaceae</taxon>
        <taxon>Mycolicibacterium</taxon>
    </lineage>
</organism>
<protein>
    <recommendedName>
        <fullName evidence="4">ATP/GTP-binding protein</fullName>
    </recommendedName>
</protein>
<proteinExistence type="predicted"/>
<evidence type="ECO:0008006" key="4">
    <source>
        <dbReference type="Google" id="ProtNLM"/>
    </source>
</evidence>
<gene>
    <name evidence="2" type="ORF">NCTC10485_01313</name>
</gene>
<feature type="region of interest" description="Disordered" evidence="1">
    <location>
        <begin position="1"/>
        <end position="23"/>
    </location>
</feature>
<name>A0A448I3C3_MYCCI</name>
<dbReference type="AlphaFoldDB" id="A0A448I3C3"/>
<keyword evidence="3" id="KW-1185">Reference proteome</keyword>
<sequence>MARNRRSAKRQGPHRPLGMPLAQQRIEVGADGHDYAVRQVAAARAAKVYRCPGCDQEIRPGVAHVVVWPADLGEDAIADRRHWHTACWGKRASRGPTRKWS</sequence>